<dbReference type="InterPro" id="IPR024775">
    <property type="entry name" value="DinB-like"/>
</dbReference>
<dbReference type="SUPFAM" id="SSF109854">
    <property type="entry name" value="DinB/YfiT-like putative metalloenzymes"/>
    <property type="match status" value="1"/>
</dbReference>
<dbReference type="EMBL" id="MECQ01000002">
    <property type="protein sequence ID" value="ODV54007.1"/>
    <property type="molecule type" value="Genomic_DNA"/>
</dbReference>
<dbReference type="Pfam" id="PF12867">
    <property type="entry name" value="DinB_2"/>
    <property type="match status" value="1"/>
</dbReference>
<dbReference type="Gene3D" id="1.20.120.450">
    <property type="entry name" value="dinb family like domain"/>
    <property type="match status" value="1"/>
</dbReference>
<evidence type="ECO:0000259" key="1">
    <source>
        <dbReference type="Pfam" id="PF12867"/>
    </source>
</evidence>
<name>A0A1E4R0P5_9BACI</name>
<dbReference type="InterPro" id="IPR034660">
    <property type="entry name" value="DinB/YfiT-like"/>
</dbReference>
<protein>
    <recommendedName>
        <fullName evidence="1">DinB-like domain-containing protein</fullName>
    </recommendedName>
</protein>
<proteinExistence type="predicted"/>
<dbReference type="OrthoDB" id="2964295at2"/>
<evidence type="ECO:0000313" key="2">
    <source>
        <dbReference type="EMBL" id="ODV54007.1"/>
    </source>
</evidence>
<feature type="domain" description="DinB-like" evidence="1">
    <location>
        <begin position="22"/>
        <end position="148"/>
    </location>
</feature>
<organism evidence="2 3">
    <name type="scientific">Lysinibacillus fusiformis</name>
    <dbReference type="NCBI Taxonomy" id="28031"/>
    <lineage>
        <taxon>Bacteria</taxon>
        <taxon>Bacillati</taxon>
        <taxon>Bacillota</taxon>
        <taxon>Bacilli</taxon>
        <taxon>Bacillales</taxon>
        <taxon>Bacillaceae</taxon>
        <taxon>Lysinibacillus</taxon>
    </lineage>
</organism>
<comment type="caution">
    <text evidence="2">The sequence shown here is derived from an EMBL/GenBank/DDBJ whole genome shotgun (WGS) entry which is preliminary data.</text>
</comment>
<reference evidence="2 3" key="1">
    <citation type="submission" date="2016-09" db="EMBL/GenBank/DDBJ databases">
        <title>Draft genome sequence of the soil isolate, Lysinibacillus fusiformis M5, a potential hypoxanthine producer.</title>
        <authorList>
            <person name="Gallegos-Monterrosa R."/>
            <person name="Maroti G."/>
            <person name="Balint B."/>
            <person name="Kovacs A.T."/>
        </authorList>
    </citation>
    <scope>NUCLEOTIDE SEQUENCE [LARGE SCALE GENOMIC DNA]</scope>
    <source>
        <strain evidence="2 3">M5</strain>
    </source>
</reference>
<dbReference type="RefSeq" id="WP_069482940.1">
    <property type="nucleotide sequence ID" value="NZ_JACUVP010000001.1"/>
</dbReference>
<dbReference type="AlphaFoldDB" id="A0A1E4R0P5"/>
<gene>
    <name evidence="2" type="ORF">BG258_18195</name>
</gene>
<accession>A0A1E4R0P5</accession>
<sequence>MLRDKKSIIKHYEQSLIWVKDLRNLSEGQWRMPIESGKWSVAEVIGHLTPWDTFILEHRIPYLFKNASLPKGPDIEDMNTKAAQKSREQHLEKTITEFVMTRRQLLQTIQQFTDEQWHQSFSIGQSNITIAAYFGGLIEHDLHHFSQIQRVLHV</sequence>
<dbReference type="Proteomes" id="UP000094784">
    <property type="component" value="Unassembled WGS sequence"/>
</dbReference>
<evidence type="ECO:0000313" key="3">
    <source>
        <dbReference type="Proteomes" id="UP000094784"/>
    </source>
</evidence>